<organism evidence="3 4">
    <name type="scientific">Indicator maculatus</name>
    <name type="common">spotted honeyguide</name>
    <dbReference type="NCBI Taxonomy" id="545262"/>
    <lineage>
        <taxon>Eukaryota</taxon>
        <taxon>Metazoa</taxon>
        <taxon>Chordata</taxon>
        <taxon>Craniata</taxon>
        <taxon>Vertebrata</taxon>
        <taxon>Euteleostomi</taxon>
        <taxon>Archelosauria</taxon>
        <taxon>Archosauria</taxon>
        <taxon>Dinosauria</taxon>
        <taxon>Saurischia</taxon>
        <taxon>Theropoda</taxon>
        <taxon>Coelurosauria</taxon>
        <taxon>Aves</taxon>
        <taxon>Neognathae</taxon>
        <taxon>Neoaves</taxon>
        <taxon>Telluraves</taxon>
        <taxon>Coraciimorphae</taxon>
        <taxon>Piciformes</taxon>
        <taxon>Indicatoridae</taxon>
        <taxon>Indicator</taxon>
    </lineage>
</organism>
<dbReference type="GO" id="GO:0009007">
    <property type="term" value="F:site-specific DNA-methyltransferase (adenine-specific) activity"/>
    <property type="evidence" value="ECO:0007669"/>
    <property type="project" value="TreeGrafter"/>
</dbReference>
<dbReference type="PROSITE" id="PS51143">
    <property type="entry name" value="MT_A70"/>
    <property type="match status" value="1"/>
</dbReference>
<dbReference type="GO" id="GO:0003676">
    <property type="term" value="F:nucleic acid binding"/>
    <property type="evidence" value="ECO:0007669"/>
    <property type="project" value="InterPro"/>
</dbReference>
<name>A0A7L1GSC2_9PICI</name>
<dbReference type="GO" id="GO:0032259">
    <property type="term" value="P:methylation"/>
    <property type="evidence" value="ECO:0007669"/>
    <property type="project" value="InterPro"/>
</dbReference>
<reference evidence="3 4" key="1">
    <citation type="submission" date="2019-09" db="EMBL/GenBank/DDBJ databases">
        <title>Bird 10,000 Genomes (B10K) Project - Family phase.</title>
        <authorList>
            <person name="Zhang G."/>
        </authorList>
    </citation>
    <scope>NUCLEOTIDE SEQUENCE [LARGE SCALE GENOMIC DNA]</scope>
    <source>
        <strain evidence="3">B10K-DU-001-78</strain>
        <tissue evidence="3">Muscle</tissue>
    </source>
</reference>
<comment type="caution">
    <text evidence="3">The sequence shown here is derived from an EMBL/GenBank/DDBJ whole genome shotgun (WGS) entry which is preliminary data.</text>
</comment>
<dbReference type="OrthoDB" id="61116at2759"/>
<dbReference type="AlphaFoldDB" id="A0A7L1GSC2"/>
<keyword evidence="4" id="KW-1185">Reference proteome</keyword>
<gene>
    <name evidence="3" type="primary">Mettl4</name>
    <name evidence="3" type="ORF">INDMAC_R08695</name>
</gene>
<accession>A0A7L1GSC2</accession>
<feature type="region of interest" description="Disordered" evidence="2">
    <location>
        <begin position="102"/>
        <end position="135"/>
    </location>
</feature>
<dbReference type="GO" id="GO:0005634">
    <property type="term" value="C:nucleus"/>
    <property type="evidence" value="ECO:0007669"/>
    <property type="project" value="TreeGrafter"/>
</dbReference>
<sequence length="464" mass="51018">MAVVHRLAAGWLVDHLAFINQCGYEIWDSSACPAAATSPGACCAASALGATSLSRDGLEPGPAAGREAGGERARRRFVFREEFFDIAQPHIAAATGEQLRQGCSDLSPTGGKANSSREELSQGAQSGKRKRQQELNQGELEALQYHSKVRKLIWEGTLGLVQEGLRSGFLQPSAAGLGHKRKTLPGHIGCGLAELCDMAKWLPAVDEGHQPAVQVLGEESSLPEQAQLSCLTENSSSSARIVVVMGQKYLVPPRSSFLLSDVSCLQPLLSCKRRFDVIVMDPPWENKSLKRSKRYSSLAPWQIKQLPVPALAAPSCLVLTWVTNRQRHLRFVRDQLYPHWALQPLAEWHWVKITRAGEFVLPLDSLHKKPYEVLVLGRARGDPKEASREAEAVPAIPDQKLIVSVPCSLHSHKPPLAGVLAEFVKPDVQCLEMFARSLQPGWTSWGNEVLKFQHMDYFTPLGDD</sequence>
<dbReference type="PROSITE" id="PS00092">
    <property type="entry name" value="N6_MTASE"/>
    <property type="match status" value="1"/>
</dbReference>
<evidence type="ECO:0000256" key="2">
    <source>
        <dbReference type="SAM" id="MobiDB-lite"/>
    </source>
</evidence>
<dbReference type="InterPro" id="IPR002052">
    <property type="entry name" value="DNA_methylase_N6_adenine_CS"/>
</dbReference>
<dbReference type="PANTHER" id="PTHR12829:SF4">
    <property type="entry name" value="N(6)-ADENINE-SPECIFIC METHYLTRANSFERASE METTL4"/>
    <property type="match status" value="1"/>
</dbReference>
<comment type="similarity">
    <text evidence="1">Belongs to the MT-A70-like family.</text>
</comment>
<feature type="non-terminal residue" evidence="3">
    <location>
        <position position="464"/>
    </location>
</feature>
<dbReference type="EMBL" id="VXBD01011922">
    <property type="protein sequence ID" value="NXN16712.1"/>
    <property type="molecule type" value="Genomic_DNA"/>
</dbReference>
<dbReference type="GO" id="GO:0005829">
    <property type="term" value="C:cytosol"/>
    <property type="evidence" value="ECO:0007669"/>
    <property type="project" value="TreeGrafter"/>
</dbReference>
<proteinExistence type="inferred from homology"/>
<dbReference type="Proteomes" id="UP000557230">
    <property type="component" value="Unassembled WGS sequence"/>
</dbReference>
<evidence type="ECO:0000256" key="1">
    <source>
        <dbReference type="PROSITE-ProRule" id="PRU00489"/>
    </source>
</evidence>
<dbReference type="Pfam" id="PF05063">
    <property type="entry name" value="MT-A70"/>
    <property type="match status" value="1"/>
</dbReference>
<dbReference type="InterPro" id="IPR007757">
    <property type="entry name" value="MT-A70-like"/>
</dbReference>
<dbReference type="GO" id="GO:0008173">
    <property type="term" value="F:RNA methyltransferase activity"/>
    <property type="evidence" value="ECO:0007669"/>
    <property type="project" value="TreeGrafter"/>
</dbReference>
<feature type="non-terminal residue" evidence="3">
    <location>
        <position position="1"/>
    </location>
</feature>
<protein>
    <submittedName>
        <fullName evidence="3">METL4 protein</fullName>
    </submittedName>
</protein>
<evidence type="ECO:0000313" key="3">
    <source>
        <dbReference type="EMBL" id="NXN16712.1"/>
    </source>
</evidence>
<dbReference type="PANTHER" id="PTHR12829">
    <property type="entry name" value="N6-ADENOSINE-METHYLTRANSFERASE"/>
    <property type="match status" value="1"/>
</dbReference>
<evidence type="ECO:0000313" key="4">
    <source>
        <dbReference type="Proteomes" id="UP000557230"/>
    </source>
</evidence>